<dbReference type="EMBL" id="JADOXO010000104">
    <property type="protein sequence ID" value="KAF9813461.1"/>
    <property type="molecule type" value="Genomic_DNA"/>
</dbReference>
<gene>
    <name evidence="2" type="ORF">IEO21_05568</name>
</gene>
<dbReference type="InterPro" id="IPR011009">
    <property type="entry name" value="Kinase-like_dom_sf"/>
</dbReference>
<dbReference type="Proteomes" id="UP000639403">
    <property type="component" value="Unassembled WGS sequence"/>
</dbReference>
<dbReference type="InterPro" id="IPR050167">
    <property type="entry name" value="Ser_Thr_protein_kinase"/>
</dbReference>
<evidence type="ECO:0000313" key="3">
    <source>
        <dbReference type="Proteomes" id="UP000639403"/>
    </source>
</evidence>
<dbReference type="SMART" id="SM00220">
    <property type="entry name" value="S_TKc"/>
    <property type="match status" value="1"/>
</dbReference>
<reference evidence="2" key="1">
    <citation type="submission" date="2020-11" db="EMBL/GenBank/DDBJ databases">
        <authorList>
            <person name="Koelle M."/>
            <person name="Horta M.A.C."/>
            <person name="Nowrousian M."/>
            <person name="Ohm R.A."/>
            <person name="Benz P."/>
            <person name="Pilgard A."/>
        </authorList>
    </citation>
    <scope>NUCLEOTIDE SEQUENCE</scope>
    <source>
        <strain evidence="2">FPRL280</strain>
    </source>
</reference>
<comment type="caution">
    <text evidence="2">The sequence shown here is derived from an EMBL/GenBank/DDBJ whole genome shotgun (WGS) entry which is preliminary data.</text>
</comment>
<sequence length="285" mass="32162">MVHGDLKGANILIDDQGHALLADFGLAALMRDFTSTQTTSTTQHHHGKGTTRWMAPELLNPELFGTSSRHTEKSDIYAFGMVMLELYTGRIPFHEIAWDASVILRVMRGDRPRRTLGIPADIWHLMNMCWQGQREQRPGTSSIIANLKTHQGVDNRRRRVDSVQTSPDVITRDLHVVADEEQISRILWSPPSTSLSPRAPSPEEPLHGVFHELYRDSLTRVESEDTLDDKPCLDTFHGLPDEARKSKHLHLLELALGSSVTDSRQATAVSLPESARMWSRKARRI</sequence>
<accession>A0A8H7U1Y3</accession>
<name>A0A8H7U1Y3_9APHY</name>
<dbReference type="AlphaFoldDB" id="A0A8H7U1Y3"/>
<dbReference type="GO" id="GO:0007165">
    <property type="term" value="P:signal transduction"/>
    <property type="evidence" value="ECO:0007669"/>
    <property type="project" value="TreeGrafter"/>
</dbReference>
<dbReference type="SUPFAM" id="SSF56112">
    <property type="entry name" value="Protein kinase-like (PK-like)"/>
    <property type="match status" value="1"/>
</dbReference>
<proteinExistence type="predicted"/>
<dbReference type="GO" id="GO:0005737">
    <property type="term" value="C:cytoplasm"/>
    <property type="evidence" value="ECO:0007669"/>
    <property type="project" value="TreeGrafter"/>
</dbReference>
<dbReference type="PROSITE" id="PS50011">
    <property type="entry name" value="PROTEIN_KINASE_DOM"/>
    <property type="match status" value="1"/>
</dbReference>
<dbReference type="InterPro" id="IPR001245">
    <property type="entry name" value="Ser-Thr/Tyr_kinase_cat_dom"/>
</dbReference>
<dbReference type="PROSITE" id="PS00108">
    <property type="entry name" value="PROTEIN_KINASE_ST"/>
    <property type="match status" value="1"/>
</dbReference>
<dbReference type="GO" id="GO:0005524">
    <property type="term" value="F:ATP binding"/>
    <property type="evidence" value="ECO:0007669"/>
    <property type="project" value="InterPro"/>
</dbReference>
<organism evidence="2 3">
    <name type="scientific">Rhodonia placenta</name>
    <dbReference type="NCBI Taxonomy" id="104341"/>
    <lineage>
        <taxon>Eukaryota</taxon>
        <taxon>Fungi</taxon>
        <taxon>Dikarya</taxon>
        <taxon>Basidiomycota</taxon>
        <taxon>Agaricomycotina</taxon>
        <taxon>Agaricomycetes</taxon>
        <taxon>Polyporales</taxon>
        <taxon>Adustoporiaceae</taxon>
        <taxon>Rhodonia</taxon>
    </lineage>
</organism>
<dbReference type="InterPro" id="IPR008271">
    <property type="entry name" value="Ser/Thr_kinase_AS"/>
</dbReference>
<dbReference type="InterPro" id="IPR000719">
    <property type="entry name" value="Prot_kinase_dom"/>
</dbReference>
<dbReference type="PANTHER" id="PTHR23257">
    <property type="entry name" value="SERINE-THREONINE PROTEIN KINASE"/>
    <property type="match status" value="1"/>
</dbReference>
<dbReference type="GO" id="GO:0004672">
    <property type="term" value="F:protein kinase activity"/>
    <property type="evidence" value="ECO:0007669"/>
    <property type="project" value="InterPro"/>
</dbReference>
<reference evidence="2" key="2">
    <citation type="journal article" name="Front. Microbiol.">
        <title>Degradative Capacity of Two Strains of Rhodonia placenta: From Phenotype to Genotype.</title>
        <authorList>
            <person name="Kolle M."/>
            <person name="Horta M.A.C."/>
            <person name="Nowrousian M."/>
            <person name="Ohm R.A."/>
            <person name="Benz J.P."/>
            <person name="Pilgard A."/>
        </authorList>
    </citation>
    <scope>NUCLEOTIDE SEQUENCE</scope>
    <source>
        <strain evidence="2">FPRL280</strain>
    </source>
</reference>
<dbReference type="Pfam" id="PF07714">
    <property type="entry name" value="PK_Tyr_Ser-Thr"/>
    <property type="match status" value="1"/>
</dbReference>
<protein>
    <recommendedName>
        <fullName evidence="1">Protein kinase domain-containing protein</fullName>
    </recommendedName>
</protein>
<evidence type="ECO:0000259" key="1">
    <source>
        <dbReference type="PROSITE" id="PS50011"/>
    </source>
</evidence>
<dbReference type="Gene3D" id="1.10.510.10">
    <property type="entry name" value="Transferase(Phosphotransferase) domain 1"/>
    <property type="match status" value="1"/>
</dbReference>
<feature type="domain" description="Protein kinase" evidence="1">
    <location>
        <begin position="1"/>
        <end position="153"/>
    </location>
</feature>
<evidence type="ECO:0000313" key="2">
    <source>
        <dbReference type="EMBL" id="KAF9813461.1"/>
    </source>
</evidence>